<feature type="compositionally biased region" description="Basic and acidic residues" evidence="1">
    <location>
        <begin position="433"/>
        <end position="445"/>
    </location>
</feature>
<dbReference type="Proteomes" id="UP000006718">
    <property type="component" value="Chromosome 16"/>
</dbReference>
<evidence type="ECO:0000313" key="4">
    <source>
        <dbReference type="VGNC" id="VGNC:77998"/>
    </source>
</evidence>
<keyword evidence="3" id="KW-1185">Reference proteome</keyword>
<evidence type="ECO:0000313" key="3">
    <source>
        <dbReference type="Proteomes" id="UP000006718"/>
    </source>
</evidence>
<dbReference type="GeneTree" id="ENSGT00390000006879"/>
<dbReference type="VGNC" id="VGNC:77998">
    <property type="gene designation" value="SPATA32"/>
</dbReference>
<dbReference type="Pfam" id="PF15310">
    <property type="entry name" value="VAD1-2"/>
    <property type="match status" value="1"/>
</dbReference>
<evidence type="ECO:0000256" key="1">
    <source>
        <dbReference type="SAM" id="MobiDB-lite"/>
    </source>
</evidence>
<feature type="compositionally biased region" description="Polar residues" evidence="1">
    <location>
        <begin position="285"/>
        <end position="303"/>
    </location>
</feature>
<reference evidence="2" key="2">
    <citation type="submission" date="2019-01" db="EMBL/GenBank/DDBJ databases">
        <authorList>
            <person name="Graves T."/>
            <person name="Eichler E.E."/>
            <person name="Wilson R.K."/>
        </authorList>
    </citation>
    <scope>NUCLEOTIDE SEQUENCE [LARGE SCALE GENOMIC DNA]</scope>
    <source>
        <strain evidence="2">17573</strain>
    </source>
</reference>
<feature type="region of interest" description="Disordered" evidence="1">
    <location>
        <begin position="421"/>
        <end position="447"/>
    </location>
</feature>
<dbReference type="GO" id="GO:0007283">
    <property type="term" value="P:spermatogenesis"/>
    <property type="evidence" value="ECO:0007669"/>
    <property type="project" value="InterPro"/>
</dbReference>
<dbReference type="ExpressionAtlas" id="A0A5F8AG28">
    <property type="expression patterns" value="baseline"/>
</dbReference>
<organism evidence="2 3">
    <name type="scientific">Macaca mulatta</name>
    <name type="common">Rhesus macaque</name>
    <dbReference type="NCBI Taxonomy" id="9544"/>
    <lineage>
        <taxon>Eukaryota</taxon>
        <taxon>Metazoa</taxon>
        <taxon>Chordata</taxon>
        <taxon>Craniata</taxon>
        <taxon>Vertebrata</taxon>
        <taxon>Euteleostomi</taxon>
        <taxon>Mammalia</taxon>
        <taxon>Eutheria</taxon>
        <taxon>Euarchontoglires</taxon>
        <taxon>Primates</taxon>
        <taxon>Haplorrhini</taxon>
        <taxon>Catarrhini</taxon>
        <taxon>Cercopithecidae</taxon>
        <taxon>Cercopithecinae</taxon>
        <taxon>Macaca</taxon>
    </lineage>
</organism>
<feature type="region of interest" description="Disordered" evidence="1">
    <location>
        <begin position="284"/>
        <end position="312"/>
    </location>
</feature>
<dbReference type="PANTHER" id="PTHR37338:SF1">
    <property type="entry name" value="SPERMATOGENESIS-ASSOCIATED PROTEIN 32"/>
    <property type="match status" value="1"/>
</dbReference>
<dbReference type="VEuPathDB" id="HostDB:ENSMMUG00000007861"/>
<reference evidence="2" key="4">
    <citation type="submission" date="2025-09" db="UniProtKB">
        <authorList>
            <consortium name="Ensembl"/>
        </authorList>
    </citation>
    <scope>IDENTIFICATION</scope>
    <source>
        <strain evidence="2">17573</strain>
    </source>
</reference>
<gene>
    <name evidence="2 4" type="primary">SPATA32</name>
</gene>
<reference evidence="2" key="3">
    <citation type="submission" date="2025-08" db="UniProtKB">
        <authorList>
            <consortium name="Ensembl"/>
        </authorList>
    </citation>
    <scope>IDENTIFICATION</scope>
    <source>
        <strain evidence="2">17573</strain>
    </source>
</reference>
<dbReference type="FunCoup" id="A0A5F8AG28">
    <property type="interactions" value="98"/>
</dbReference>
<proteinExistence type="predicted"/>
<name>A0A5F8AG28_MACMU</name>
<accession>A0A5F8AG28</accession>
<dbReference type="Ensembl" id="ENSMMUT00000081683.1">
    <property type="protein sequence ID" value="ENSMMUP00000075927.1"/>
    <property type="gene ID" value="ENSMMUG00000007861.4"/>
</dbReference>
<dbReference type="STRING" id="9544.ENSMMUP00000075927"/>
<dbReference type="Bgee" id="ENSMMUG00000007861">
    <property type="expression patterns" value="Expressed in testis and 3 other cell types or tissues"/>
</dbReference>
<dbReference type="InParanoid" id="A0A5F8AG28"/>
<dbReference type="PaxDb" id="9544-ENSMMUP00000010329"/>
<sequence length="464" mass="50877">MLDKNEIPGPYLQPTGFLFCGVGGHELARSFLNSLKFQNTTPGFLVAVEWDSQGRGSAGGGVVGGRCILPASVTRQTALRAPETPFPLKPPPTPQIPITHSVSFCLRDDLSQHQIQEEQELEADMLEQKPQLKVDLAPDPDPELEIGQVPALLESELYPALKLETELDTKANWNEESDLEEPLQLVCQIESVHSNMAPPTPQTFRPWSLNSNYGSFTEENHVSACRHSISAQTSKHLFWANKLIQASEHSLQRAINMQLNNGSAGQPISSRLREAIPTDALCSKEQLQSPDARSAPPATSFQEPSPLLSSDLPPPIGLAELITFASSLAMASSSRTDMPSLEHMMKAPPQEALEPSTEPLLITAEEQKPEKHAEALPEKPREARAPLKSWSQEDKNFTQSYFDFSKPGIKRATIEGQMQLLQPPATSPVLQGGKEDSVPPGKEKQNPLLVKIHFKLSAPTTPEK</sequence>
<protein>
    <submittedName>
        <fullName evidence="2">Spermatosis associated 32</fullName>
    </submittedName>
</protein>
<dbReference type="AlphaFoldDB" id="A0A5F8AG28"/>
<dbReference type="PANTHER" id="PTHR37338">
    <property type="entry name" value="SPERMATOGENESIS-ASSOCIATED PROTEIN 32"/>
    <property type="match status" value="1"/>
</dbReference>
<reference evidence="3" key="1">
    <citation type="journal article" date="2007" name="Science">
        <title>Evolutionary and biomedical insights from the rhesus macaque genome.</title>
        <authorList>
            <person name="Gibbs R.A."/>
            <person name="Rogers J."/>
            <person name="Katze M.G."/>
            <person name="Bumgarner R."/>
            <person name="Weinstock G.M."/>
            <person name="Mardis E.R."/>
            <person name="Remington K.A."/>
            <person name="Strausberg R.L."/>
            <person name="Venter J.C."/>
            <person name="Wilson R.K."/>
            <person name="Batzer M.A."/>
            <person name="Bustamante C.D."/>
            <person name="Eichler E.E."/>
            <person name="Hahn M.W."/>
            <person name="Hardison R.C."/>
            <person name="Makova K.D."/>
            <person name="Miller W."/>
            <person name="Milosavljevic A."/>
            <person name="Palermo R.E."/>
            <person name="Siepel A."/>
            <person name="Sikela J.M."/>
            <person name="Attaway T."/>
            <person name="Bell S."/>
            <person name="Bernard K.E."/>
            <person name="Buhay C.J."/>
            <person name="Chandrabose M.N."/>
            <person name="Dao M."/>
            <person name="Davis C."/>
            <person name="Delehaunty K.D."/>
            <person name="Ding Y."/>
            <person name="Dinh H.H."/>
            <person name="Dugan-Rocha S."/>
            <person name="Fulton L.A."/>
            <person name="Gabisi R.A."/>
            <person name="Garner T.T."/>
            <person name="Godfrey J."/>
            <person name="Hawes A.C."/>
            <person name="Hernandez J."/>
            <person name="Hines S."/>
            <person name="Holder M."/>
            <person name="Hume J."/>
            <person name="Jhangiani S.N."/>
            <person name="Joshi V."/>
            <person name="Khan Z.M."/>
            <person name="Kirkness E.F."/>
            <person name="Cree A."/>
            <person name="Fowler R.G."/>
            <person name="Lee S."/>
            <person name="Lewis L.R."/>
            <person name="Li Z."/>
            <person name="Liu Y.-S."/>
            <person name="Moore S.M."/>
            <person name="Muzny D."/>
            <person name="Nazareth L.V."/>
            <person name="Ngo D.N."/>
            <person name="Okwuonu G.O."/>
            <person name="Pai G."/>
            <person name="Parker D."/>
            <person name="Paul H.A."/>
            <person name="Pfannkoch C."/>
            <person name="Pohl C.S."/>
            <person name="Rogers Y.-H.C."/>
            <person name="Ruiz S.J."/>
            <person name="Sabo A."/>
            <person name="Santibanez J."/>
            <person name="Schneider B.W."/>
            <person name="Smith S.M."/>
            <person name="Sodergren E."/>
            <person name="Svatek A.F."/>
            <person name="Utterback T.R."/>
            <person name="Vattathil S."/>
            <person name="Warren W."/>
            <person name="White C.S."/>
            <person name="Chinwalla A.T."/>
            <person name="Feng Y."/>
            <person name="Halpern A.L."/>
            <person name="Hillier L.W."/>
            <person name="Huang X."/>
            <person name="Minx P."/>
            <person name="Nelson J.O."/>
            <person name="Pepin K.H."/>
            <person name="Qin X."/>
            <person name="Sutton G.G."/>
            <person name="Venter E."/>
            <person name="Walenz B.P."/>
            <person name="Wallis J.W."/>
            <person name="Worley K.C."/>
            <person name="Yang S.-P."/>
            <person name="Jones S.M."/>
            <person name="Marra M.A."/>
            <person name="Rocchi M."/>
            <person name="Schein J.E."/>
            <person name="Baertsch R."/>
            <person name="Clarke L."/>
            <person name="Csuros M."/>
            <person name="Glasscock J."/>
            <person name="Harris R.A."/>
            <person name="Havlak P."/>
            <person name="Jackson A.R."/>
            <person name="Jiang H."/>
            <person name="Liu Y."/>
            <person name="Messina D.N."/>
            <person name="Shen Y."/>
            <person name="Song H.X.-Z."/>
            <person name="Wylie T."/>
            <person name="Zhang L."/>
            <person name="Birney E."/>
            <person name="Han K."/>
            <person name="Konkel M.K."/>
            <person name="Lee J."/>
            <person name="Smit A.F.A."/>
            <person name="Ullmer B."/>
            <person name="Wang H."/>
            <person name="Xing J."/>
            <person name="Burhans R."/>
            <person name="Cheng Z."/>
            <person name="Karro J.E."/>
            <person name="Ma J."/>
            <person name="Raney B."/>
            <person name="She X."/>
            <person name="Cox M.J."/>
            <person name="Demuth J.P."/>
            <person name="Dumas L.J."/>
            <person name="Han S.-G."/>
            <person name="Hopkins J."/>
            <person name="Karimpour-Fard A."/>
            <person name="Kim Y.H."/>
            <person name="Pollack J.R."/>
            <person name="Vinar T."/>
            <person name="Addo-Quaye C."/>
            <person name="Degenhardt J."/>
            <person name="Denby A."/>
            <person name="Hubisz M.J."/>
            <person name="Indap A."/>
            <person name="Kosiol C."/>
            <person name="Lahn B.T."/>
            <person name="Lawson H.A."/>
            <person name="Marklein A."/>
            <person name="Nielsen R."/>
            <person name="Vallender E.J."/>
            <person name="Clark A.G."/>
            <person name="Ferguson B."/>
            <person name="Hernandez R.D."/>
            <person name="Hirani K."/>
            <person name="Kehrer-Sawatzki H."/>
            <person name="Kolb J."/>
            <person name="Patil S."/>
            <person name="Pu L.-L."/>
            <person name="Ren Y."/>
            <person name="Smith D.G."/>
            <person name="Wheeler D.A."/>
            <person name="Schenck I."/>
            <person name="Ball E.V."/>
            <person name="Chen R."/>
            <person name="Cooper D.N."/>
            <person name="Giardine B."/>
            <person name="Hsu F."/>
            <person name="Kent W.J."/>
            <person name="Lesk A."/>
            <person name="Nelson D.L."/>
            <person name="O'brien W.E."/>
            <person name="Pruefer K."/>
            <person name="Stenson P.D."/>
            <person name="Wallace J.C."/>
            <person name="Ke H."/>
            <person name="Liu X.-M."/>
            <person name="Wang P."/>
            <person name="Xiang A.P."/>
            <person name="Yang F."/>
            <person name="Barber G.P."/>
            <person name="Haussler D."/>
            <person name="Karolchik D."/>
            <person name="Kern A.D."/>
            <person name="Kuhn R.M."/>
            <person name="Smith K.E."/>
            <person name="Zwieg A.S."/>
        </authorList>
    </citation>
    <scope>NUCLEOTIDE SEQUENCE [LARGE SCALE GENOMIC DNA]</scope>
    <source>
        <strain evidence="3">17573</strain>
    </source>
</reference>
<evidence type="ECO:0000313" key="2">
    <source>
        <dbReference type="Ensembl" id="ENSMMUP00000075927.1"/>
    </source>
</evidence>
<feature type="region of interest" description="Disordered" evidence="1">
    <location>
        <begin position="366"/>
        <end position="392"/>
    </location>
</feature>
<dbReference type="InterPro" id="IPR029297">
    <property type="entry name" value="SPATA32"/>
</dbReference>